<keyword evidence="3" id="KW-1185">Reference proteome</keyword>
<feature type="transmembrane region" description="Helical" evidence="1">
    <location>
        <begin position="6"/>
        <end position="27"/>
    </location>
</feature>
<name>A0A5M6DAV6_9BACT</name>
<evidence type="ECO:0000313" key="2">
    <source>
        <dbReference type="EMBL" id="KAA5543149.1"/>
    </source>
</evidence>
<reference evidence="2 3" key="1">
    <citation type="submission" date="2019-08" db="EMBL/GenBank/DDBJ databases">
        <authorList>
            <person name="Dhanesh K."/>
            <person name="Kumar G."/>
            <person name="Sasikala C."/>
            <person name="Venkata Ramana C."/>
        </authorList>
    </citation>
    <scope>NUCLEOTIDE SEQUENCE [LARGE SCALE GENOMIC DNA]</scope>
    <source>
        <strain evidence="2 3">JC645</strain>
    </source>
</reference>
<gene>
    <name evidence="2" type="ORF">FYK55_12765</name>
</gene>
<keyword evidence="1" id="KW-1133">Transmembrane helix</keyword>
<dbReference type="RefSeq" id="WP_150076814.1">
    <property type="nucleotide sequence ID" value="NZ_VWOX01000006.1"/>
</dbReference>
<dbReference type="EMBL" id="VWOX01000006">
    <property type="protein sequence ID" value="KAA5543149.1"/>
    <property type="molecule type" value="Genomic_DNA"/>
</dbReference>
<sequence length="74" mass="7744">MNLVRSIISVFLIALLGISIAGWIWAGGQPTPKMQGSRVVLAICGFASTGCLLLLWSAKPGRPSQQHPSPADGT</sequence>
<feature type="transmembrane region" description="Helical" evidence="1">
    <location>
        <begin position="39"/>
        <end position="58"/>
    </location>
</feature>
<keyword evidence="1" id="KW-0812">Transmembrane</keyword>
<protein>
    <submittedName>
        <fullName evidence="2">Uncharacterized protein</fullName>
    </submittedName>
</protein>
<dbReference type="Proteomes" id="UP000324479">
    <property type="component" value="Unassembled WGS sequence"/>
</dbReference>
<evidence type="ECO:0000256" key="1">
    <source>
        <dbReference type="SAM" id="Phobius"/>
    </source>
</evidence>
<evidence type="ECO:0000313" key="3">
    <source>
        <dbReference type="Proteomes" id="UP000324479"/>
    </source>
</evidence>
<accession>A0A5M6DAV6</accession>
<organism evidence="2 3">
    <name type="scientific">Roseiconus nitratireducens</name>
    <dbReference type="NCBI Taxonomy" id="2605748"/>
    <lineage>
        <taxon>Bacteria</taxon>
        <taxon>Pseudomonadati</taxon>
        <taxon>Planctomycetota</taxon>
        <taxon>Planctomycetia</taxon>
        <taxon>Pirellulales</taxon>
        <taxon>Pirellulaceae</taxon>
        <taxon>Roseiconus</taxon>
    </lineage>
</organism>
<dbReference type="AlphaFoldDB" id="A0A5M6DAV6"/>
<keyword evidence="1" id="KW-0472">Membrane</keyword>
<comment type="caution">
    <text evidence="2">The sequence shown here is derived from an EMBL/GenBank/DDBJ whole genome shotgun (WGS) entry which is preliminary data.</text>
</comment>
<proteinExistence type="predicted"/>